<feature type="domain" description="FAS1-like dehydratase" evidence="1">
    <location>
        <begin position="6"/>
        <end position="136"/>
    </location>
</feature>
<dbReference type="Pfam" id="PF13452">
    <property type="entry name" value="FAS1_DH_region"/>
    <property type="match status" value="1"/>
</dbReference>
<accession>A0A7W7VS51</accession>
<dbReference type="InterPro" id="IPR016709">
    <property type="entry name" value="HadA-like"/>
</dbReference>
<comment type="caution">
    <text evidence="2">The sequence shown here is derived from an EMBL/GenBank/DDBJ whole genome shotgun (WGS) entry which is preliminary data.</text>
</comment>
<dbReference type="InterPro" id="IPR029069">
    <property type="entry name" value="HotDog_dom_sf"/>
</dbReference>
<evidence type="ECO:0000313" key="2">
    <source>
        <dbReference type="EMBL" id="MBB4920836.1"/>
    </source>
</evidence>
<dbReference type="SUPFAM" id="SSF54637">
    <property type="entry name" value="Thioesterase/thiol ester dehydrase-isomerase"/>
    <property type="match status" value="1"/>
</dbReference>
<evidence type="ECO:0000313" key="3">
    <source>
        <dbReference type="Proteomes" id="UP000552644"/>
    </source>
</evidence>
<dbReference type="InterPro" id="IPR039569">
    <property type="entry name" value="FAS1-like_DH_region"/>
</dbReference>
<evidence type="ECO:0000259" key="1">
    <source>
        <dbReference type="Pfam" id="PF13452"/>
    </source>
</evidence>
<protein>
    <submittedName>
        <fullName evidence="2">Acyl dehydratase</fullName>
    </submittedName>
</protein>
<name>A0A7W7VS51_9ACTN</name>
<dbReference type="Proteomes" id="UP000552644">
    <property type="component" value="Unassembled WGS sequence"/>
</dbReference>
<dbReference type="RefSeq" id="WP_184725534.1">
    <property type="nucleotide sequence ID" value="NZ_JACHJP010000018.1"/>
</dbReference>
<organism evidence="2 3">
    <name type="scientific">Streptosporangium saharense</name>
    <dbReference type="NCBI Taxonomy" id="1706840"/>
    <lineage>
        <taxon>Bacteria</taxon>
        <taxon>Bacillati</taxon>
        <taxon>Actinomycetota</taxon>
        <taxon>Actinomycetes</taxon>
        <taxon>Streptosporangiales</taxon>
        <taxon>Streptosporangiaceae</taxon>
        <taxon>Streptosporangium</taxon>
    </lineage>
</organism>
<dbReference type="Gene3D" id="3.10.129.10">
    <property type="entry name" value="Hotdog Thioesterase"/>
    <property type="match status" value="1"/>
</dbReference>
<dbReference type="CDD" id="cd03441">
    <property type="entry name" value="R_hydratase_like"/>
    <property type="match status" value="1"/>
</dbReference>
<dbReference type="EMBL" id="JACHJP010000018">
    <property type="protein sequence ID" value="MBB4920836.1"/>
    <property type="molecule type" value="Genomic_DNA"/>
</dbReference>
<sequence>MADRDLIGHEYPSYSFPVEYGKVREFALAVKDEDPVHHDVEAARAAGYPHLPVPPTFSAVTSHWAVRGGLDVLGLDLRRVLAGGAEWEYLGDIVVGDVLTVRSRIADVLSKQGGRGPMTLVVTEHTFVNQRQETVLRLRSTVIELGER</sequence>
<dbReference type="PIRSF" id="PIRSF018072">
    <property type="entry name" value="UCP018072"/>
    <property type="match status" value="1"/>
</dbReference>
<gene>
    <name evidence="2" type="ORF">FHS44_007988</name>
</gene>
<dbReference type="AlphaFoldDB" id="A0A7W7VS51"/>
<proteinExistence type="predicted"/>
<keyword evidence="3" id="KW-1185">Reference proteome</keyword>
<reference evidence="2 3" key="1">
    <citation type="submission" date="2020-08" db="EMBL/GenBank/DDBJ databases">
        <title>Genomic Encyclopedia of Type Strains, Phase III (KMG-III): the genomes of soil and plant-associated and newly described type strains.</title>
        <authorList>
            <person name="Whitman W."/>
        </authorList>
    </citation>
    <scope>NUCLEOTIDE SEQUENCE [LARGE SCALE GENOMIC DNA]</scope>
    <source>
        <strain evidence="2 3">CECT 8840</strain>
    </source>
</reference>